<evidence type="ECO:0000256" key="6">
    <source>
        <dbReference type="ARBA" id="ARBA00022989"/>
    </source>
</evidence>
<dbReference type="Proteomes" id="UP001329151">
    <property type="component" value="Chromosome"/>
</dbReference>
<keyword evidence="3" id="KW-1003">Cell membrane</keyword>
<evidence type="ECO:0000256" key="5">
    <source>
        <dbReference type="ARBA" id="ARBA00022692"/>
    </source>
</evidence>
<proteinExistence type="inferred from homology"/>
<dbReference type="RefSeq" id="WP_298217005.1">
    <property type="nucleotide sequence ID" value="NZ_AP028947.1"/>
</dbReference>
<evidence type="ECO:0000256" key="3">
    <source>
        <dbReference type="ARBA" id="ARBA00022475"/>
    </source>
</evidence>
<keyword evidence="6 8" id="KW-1133">Transmembrane helix</keyword>
<dbReference type="PANTHER" id="PTHR30576">
    <property type="entry name" value="COLANIC BIOSYNTHESIS UDP-GLUCOSE LIPID CARRIER TRANSFERASE"/>
    <property type="match status" value="1"/>
</dbReference>
<dbReference type="GO" id="GO:0005886">
    <property type="term" value="C:plasma membrane"/>
    <property type="evidence" value="ECO:0007669"/>
    <property type="project" value="UniProtKB-SubCell"/>
</dbReference>
<evidence type="ECO:0000256" key="7">
    <source>
        <dbReference type="ARBA" id="ARBA00023136"/>
    </source>
</evidence>
<comment type="subcellular location">
    <subcellularLocation>
        <location evidence="1">Cell membrane</location>
    </subcellularLocation>
</comment>
<keyword evidence="7 8" id="KW-0472">Membrane</keyword>
<dbReference type="AlphaFoldDB" id="A0AA86J3T3"/>
<organism evidence="10 11">
    <name type="scientific">Limnobacter thiooxidans</name>
    <dbReference type="NCBI Taxonomy" id="131080"/>
    <lineage>
        <taxon>Bacteria</taxon>
        <taxon>Pseudomonadati</taxon>
        <taxon>Pseudomonadota</taxon>
        <taxon>Betaproteobacteria</taxon>
        <taxon>Burkholderiales</taxon>
        <taxon>Burkholderiaceae</taxon>
        <taxon>Limnobacter</taxon>
    </lineage>
</organism>
<dbReference type="PANTHER" id="PTHR30576:SF4">
    <property type="entry name" value="UNDECAPRENYL-PHOSPHATE GALACTOSE PHOSPHOTRANSFERASE"/>
    <property type="match status" value="1"/>
</dbReference>
<feature type="transmembrane region" description="Helical" evidence="8">
    <location>
        <begin position="30"/>
        <end position="53"/>
    </location>
</feature>
<evidence type="ECO:0000259" key="9">
    <source>
        <dbReference type="Pfam" id="PF02397"/>
    </source>
</evidence>
<feature type="domain" description="Bacterial sugar transferase" evidence="9">
    <location>
        <begin position="25"/>
        <end position="216"/>
    </location>
</feature>
<protein>
    <submittedName>
        <fullName evidence="10">Exopolysaccharide production protein ExoY</fullName>
    </submittedName>
</protein>
<evidence type="ECO:0000256" key="4">
    <source>
        <dbReference type="ARBA" id="ARBA00022679"/>
    </source>
</evidence>
<keyword evidence="11" id="KW-1185">Reference proteome</keyword>
<dbReference type="KEGG" id="lto:RGQ30_27420"/>
<accession>A0AA86J3T3</accession>
<keyword evidence="5 8" id="KW-0812">Transmembrane</keyword>
<evidence type="ECO:0000256" key="8">
    <source>
        <dbReference type="SAM" id="Phobius"/>
    </source>
</evidence>
<keyword evidence="4" id="KW-0808">Transferase</keyword>
<sequence>MKRNNFDTVQVSAANVVPYLRSTLKRIFDILFSLLVLCLLSPFLLMAVLLVGLDGGPVFYYQRRVGLHGETFKCWKFRTMVVNAEMVLKHLIESDEKIAKEWNTTQKLQVDPRITWIGKWLRRCSIDELPQFINVLNGSMSVVGPRPFAREQMGLYNNAALAKYLSVKPGLTGSWQVYARHDTTFACRAKYDELYVDQASFAMDLALVAKTPLAMLRGQ</sequence>
<dbReference type="InterPro" id="IPR003362">
    <property type="entry name" value="Bact_transf"/>
</dbReference>
<dbReference type="GO" id="GO:0016780">
    <property type="term" value="F:phosphotransferase activity, for other substituted phosphate groups"/>
    <property type="evidence" value="ECO:0007669"/>
    <property type="project" value="TreeGrafter"/>
</dbReference>
<evidence type="ECO:0000313" key="10">
    <source>
        <dbReference type="EMBL" id="BET27241.1"/>
    </source>
</evidence>
<name>A0AA86J3T3_9BURK</name>
<evidence type="ECO:0000313" key="11">
    <source>
        <dbReference type="Proteomes" id="UP001329151"/>
    </source>
</evidence>
<evidence type="ECO:0000256" key="1">
    <source>
        <dbReference type="ARBA" id="ARBA00004236"/>
    </source>
</evidence>
<gene>
    <name evidence="10" type="primary">exoY</name>
    <name evidence="10" type="ORF">RGQ30_27420</name>
</gene>
<reference evidence="10 11" key="1">
    <citation type="submission" date="2023-10" db="EMBL/GenBank/DDBJ databases">
        <title>Complete Genome Sequence of Limnobacter thiooxidans CS-K2T, Isolated from freshwater lake sediments in Bavaria, Germany.</title>
        <authorList>
            <person name="Naruki M."/>
            <person name="Watanabe A."/>
            <person name="Warashina T."/>
            <person name="Morita T."/>
            <person name="Arakawa K."/>
        </authorList>
    </citation>
    <scope>NUCLEOTIDE SEQUENCE [LARGE SCALE GENOMIC DNA]</scope>
    <source>
        <strain evidence="10 11">CS-K2</strain>
    </source>
</reference>
<evidence type="ECO:0000256" key="2">
    <source>
        <dbReference type="ARBA" id="ARBA00006464"/>
    </source>
</evidence>
<dbReference type="Pfam" id="PF02397">
    <property type="entry name" value="Bac_transf"/>
    <property type="match status" value="1"/>
</dbReference>
<dbReference type="EMBL" id="AP028947">
    <property type="protein sequence ID" value="BET27241.1"/>
    <property type="molecule type" value="Genomic_DNA"/>
</dbReference>
<comment type="similarity">
    <text evidence="2">Belongs to the bacterial sugar transferase family.</text>
</comment>